<accession>A0A5C6UN41</accession>
<reference evidence="1 2" key="1">
    <citation type="submission" date="2019-08" db="EMBL/GenBank/DDBJ databases">
        <title>Sphingorhabdus soil sp. nov., isolated from arctic soil.</title>
        <authorList>
            <person name="Liu Y."/>
        </authorList>
    </citation>
    <scope>NUCLEOTIDE SEQUENCE [LARGE SCALE GENOMIC DNA]</scope>
    <source>
        <strain evidence="1 2">D-2Q-5-6</strain>
    </source>
</reference>
<protein>
    <submittedName>
        <fullName evidence="1">DUF177 domain-containing protein</fullName>
    </submittedName>
</protein>
<sequence>MTADAPEFSRPLTLDKVDRQREPLTITAEPDERAALAARFAIDAIDALSATVSFASEGDDVIARGRLSAKVMQTCVATGDALPVKIDEPFAVRFIPEPGNAAPEEDEIELSADECDTMHYHGRAIDLGEAVAQTLLLSLDPYPRGPGAEDFLKAKGVKSEGEAKREASPFGALAALKDTSGKN</sequence>
<keyword evidence="2" id="KW-1185">Reference proteome</keyword>
<evidence type="ECO:0000313" key="2">
    <source>
        <dbReference type="Proteomes" id="UP000321129"/>
    </source>
</evidence>
<dbReference type="Pfam" id="PF02620">
    <property type="entry name" value="YceD"/>
    <property type="match status" value="1"/>
</dbReference>
<organism evidence="1 2">
    <name type="scientific">Flavisphingopyxis soli</name>
    <dbReference type="NCBI Taxonomy" id="2601267"/>
    <lineage>
        <taxon>Bacteria</taxon>
        <taxon>Pseudomonadati</taxon>
        <taxon>Pseudomonadota</taxon>
        <taxon>Alphaproteobacteria</taxon>
        <taxon>Sphingomonadales</taxon>
        <taxon>Sphingopyxidaceae</taxon>
        <taxon>Flavisphingopyxis</taxon>
    </lineage>
</organism>
<evidence type="ECO:0000313" key="1">
    <source>
        <dbReference type="EMBL" id="TXC74389.1"/>
    </source>
</evidence>
<dbReference type="OrthoDB" id="8443793at2"/>
<gene>
    <name evidence="1" type="ORF">FSZ31_01555</name>
</gene>
<dbReference type="InterPro" id="IPR003772">
    <property type="entry name" value="YceD"/>
</dbReference>
<dbReference type="Proteomes" id="UP000321129">
    <property type="component" value="Unassembled WGS sequence"/>
</dbReference>
<proteinExistence type="predicted"/>
<dbReference type="EMBL" id="VOPY01000001">
    <property type="protein sequence ID" value="TXC74389.1"/>
    <property type="molecule type" value="Genomic_DNA"/>
</dbReference>
<comment type="caution">
    <text evidence="1">The sequence shown here is derived from an EMBL/GenBank/DDBJ whole genome shotgun (WGS) entry which is preliminary data.</text>
</comment>
<dbReference type="AlphaFoldDB" id="A0A5C6UN41"/>
<name>A0A5C6UN41_9SPHN</name>